<evidence type="ECO:0000313" key="9">
    <source>
        <dbReference type="EMBL" id="KAK0324208.1"/>
    </source>
</evidence>
<dbReference type="FunFam" id="3.40.50.300:FF:001597">
    <property type="entry name" value="Origin recognition complex subunit Orc4"/>
    <property type="match status" value="1"/>
</dbReference>
<feature type="compositionally biased region" description="Basic and acidic residues" evidence="7">
    <location>
        <begin position="203"/>
        <end position="213"/>
    </location>
</feature>
<evidence type="ECO:0000256" key="7">
    <source>
        <dbReference type="SAM" id="MobiDB-lite"/>
    </source>
</evidence>
<dbReference type="Pfam" id="PF14629">
    <property type="entry name" value="ORC4_C"/>
    <property type="match status" value="1"/>
</dbReference>
<feature type="domain" description="AAA+ ATPase" evidence="8">
    <location>
        <begin position="416"/>
        <end position="586"/>
    </location>
</feature>
<feature type="region of interest" description="Disordered" evidence="7">
    <location>
        <begin position="125"/>
        <end position="289"/>
    </location>
</feature>
<organism evidence="9 10">
    <name type="scientific">Friedmanniomyces endolithicus</name>
    <dbReference type="NCBI Taxonomy" id="329885"/>
    <lineage>
        <taxon>Eukaryota</taxon>
        <taxon>Fungi</taxon>
        <taxon>Dikarya</taxon>
        <taxon>Ascomycota</taxon>
        <taxon>Pezizomycotina</taxon>
        <taxon>Dothideomycetes</taxon>
        <taxon>Dothideomycetidae</taxon>
        <taxon>Mycosphaerellales</taxon>
        <taxon>Teratosphaeriaceae</taxon>
        <taxon>Friedmanniomyces</taxon>
    </lineage>
</organism>
<evidence type="ECO:0000256" key="3">
    <source>
        <dbReference type="ARBA" id="ARBA00019083"/>
    </source>
</evidence>
<dbReference type="SUPFAM" id="SSF52540">
    <property type="entry name" value="P-loop containing nucleoside triphosphate hydrolases"/>
    <property type="match status" value="1"/>
</dbReference>
<sequence>MESERVAKRRKLDSPEQRTPKNTPAPQRAQKSSPYSSKKPGFQIRATPASEKKSTRSAQEIWAEAKAMGLGLHPSLKKKNAGSTGKRKAPLDPLRNQRVSSASSPASKIPSKAAAGFFKQFHAPKLDAAPSTPNKTGLAGLQGRHEIPASVSSEEDDTGGGAAEQGDIVHIRAGGVSRSVGEHVAEEETAAPTSTSAQVVRKKTFEDEIKELETAAQEAAKQEEQEQDTPGTSSGKRRSSGRPRKPVATRDAPVARRKPAETRRSPAKALARGSVGEDTGPLDEKSAESVMLTSGIPAARRRKAIRADHIDAHSMIGQPDINAMDLDDFDTAQTPLDRVDLETQAMLPSKSKVKAQSLPAPKHGTQHAVFEAEHLAAIQSMVLAQLTGKRPIPLTNLSDEYTKVSTLIAQTVTASESNSMLLIGARGSGKTALVNQILREQAIEHPGDFHVVRLSGFIHTDDKIALREIWRQLGREMEVEDDEGPSSRNYADTLTTLLALLSKPGEQGREQQADHVMKSVVFVLDEFELFATHPRQTLLYNLFDIAQSRKAPIAVLGLTTKIDVSESLEKRVKSRFSHRYVHLGLAKSFAAFQDGSKAALCIAQDTLTENEKTQLCGSGAAWNALIDDVFSTEAFENHMRRLYYTTKSLPELASGMLLPIANIPLNGSNTSSAALLEHLNTSLQPSLTPPDSKLDILPSLSTLQLALLICAARLTNIYNTDLISFALAYEEYKVLASKAKLQSGGGVRVSGRAVARSAWEELVGSGLVIEDGRGGNGRVDVGLEEIGACAGQMGLELGGWGRWCKEI</sequence>
<evidence type="ECO:0000313" key="10">
    <source>
        <dbReference type="Proteomes" id="UP001168146"/>
    </source>
</evidence>
<dbReference type="InterPro" id="IPR032705">
    <property type="entry name" value="ORC4_C"/>
</dbReference>
<feature type="compositionally biased region" description="Basic residues" evidence="7">
    <location>
        <begin position="235"/>
        <end position="247"/>
    </location>
</feature>
<name>A0AAN6FTH3_9PEZI</name>
<evidence type="ECO:0000256" key="1">
    <source>
        <dbReference type="ARBA" id="ARBA00004123"/>
    </source>
</evidence>
<dbReference type="InterPro" id="IPR003593">
    <property type="entry name" value="AAA+_ATPase"/>
</dbReference>
<dbReference type="EMBL" id="JASUXU010000010">
    <property type="protein sequence ID" value="KAK0324208.1"/>
    <property type="molecule type" value="Genomic_DNA"/>
</dbReference>
<evidence type="ECO:0000256" key="4">
    <source>
        <dbReference type="ARBA" id="ARBA00022705"/>
    </source>
</evidence>
<feature type="region of interest" description="Disordered" evidence="7">
    <location>
        <begin position="1"/>
        <end position="109"/>
    </location>
</feature>
<dbReference type="Gene3D" id="3.40.50.300">
    <property type="entry name" value="P-loop containing nucleotide triphosphate hydrolases"/>
    <property type="match status" value="1"/>
</dbReference>
<feature type="compositionally biased region" description="Low complexity" evidence="7">
    <location>
        <begin position="100"/>
        <end position="109"/>
    </location>
</feature>
<dbReference type="SMART" id="SM00382">
    <property type="entry name" value="AAA"/>
    <property type="match status" value="1"/>
</dbReference>
<dbReference type="PANTHER" id="PTHR12087">
    <property type="entry name" value="ORIGIN RECOGNITION COMPLEX SUBUNIT 4"/>
    <property type="match status" value="1"/>
</dbReference>
<gene>
    <name evidence="9" type="primary">ORC4_2</name>
    <name evidence="9" type="ORF">LTR82_004646</name>
</gene>
<evidence type="ECO:0000256" key="2">
    <source>
        <dbReference type="ARBA" id="ARBA00005334"/>
    </source>
</evidence>
<keyword evidence="5" id="KW-0238">DNA-binding</keyword>
<dbReference type="GO" id="GO:0005664">
    <property type="term" value="C:nuclear origin of replication recognition complex"/>
    <property type="evidence" value="ECO:0007669"/>
    <property type="project" value="TreeGrafter"/>
</dbReference>
<keyword evidence="4" id="KW-0235">DNA replication</keyword>
<dbReference type="InterPro" id="IPR041664">
    <property type="entry name" value="AAA_16"/>
</dbReference>
<comment type="subcellular location">
    <subcellularLocation>
        <location evidence="1">Nucleus</location>
    </subcellularLocation>
</comment>
<dbReference type="Proteomes" id="UP001168146">
    <property type="component" value="Unassembled WGS sequence"/>
</dbReference>
<protein>
    <recommendedName>
        <fullName evidence="3">Origin recognition complex subunit 4</fullName>
    </recommendedName>
</protein>
<keyword evidence="6" id="KW-0539">Nucleus</keyword>
<comment type="similarity">
    <text evidence="2">Belongs to the ORC4 family.</text>
</comment>
<dbReference type="GO" id="GO:0006270">
    <property type="term" value="P:DNA replication initiation"/>
    <property type="evidence" value="ECO:0007669"/>
    <property type="project" value="TreeGrafter"/>
</dbReference>
<feature type="compositionally biased region" description="Basic and acidic residues" evidence="7">
    <location>
        <begin position="1"/>
        <end position="19"/>
    </location>
</feature>
<feature type="compositionally biased region" description="Basic residues" evidence="7">
    <location>
        <begin position="75"/>
        <end position="88"/>
    </location>
</feature>
<dbReference type="AlphaFoldDB" id="A0AAN6FTH3"/>
<comment type="caution">
    <text evidence="9">The sequence shown here is derived from an EMBL/GenBank/DDBJ whole genome shotgun (WGS) entry which is preliminary data.</text>
</comment>
<reference evidence="9" key="1">
    <citation type="submission" date="2021-12" db="EMBL/GenBank/DDBJ databases">
        <title>Black yeast isolated from Biological Soil Crust.</title>
        <authorList>
            <person name="Kurbessoian T."/>
        </authorList>
    </citation>
    <scope>NUCLEOTIDE SEQUENCE</scope>
    <source>
        <strain evidence="9">CCFEE 5208</strain>
    </source>
</reference>
<dbReference type="InterPro" id="IPR027417">
    <property type="entry name" value="P-loop_NTPase"/>
</dbReference>
<evidence type="ECO:0000256" key="5">
    <source>
        <dbReference type="ARBA" id="ARBA00023125"/>
    </source>
</evidence>
<dbReference type="Pfam" id="PF13191">
    <property type="entry name" value="AAA_16"/>
    <property type="match status" value="1"/>
</dbReference>
<dbReference type="PANTHER" id="PTHR12087:SF0">
    <property type="entry name" value="ORIGIN RECOGNITION COMPLEX SUBUNIT 4"/>
    <property type="match status" value="1"/>
</dbReference>
<evidence type="ECO:0000259" key="8">
    <source>
        <dbReference type="SMART" id="SM00382"/>
    </source>
</evidence>
<feature type="compositionally biased region" description="Polar residues" evidence="7">
    <location>
        <begin position="20"/>
        <end position="36"/>
    </location>
</feature>
<dbReference type="GO" id="GO:0003688">
    <property type="term" value="F:DNA replication origin binding"/>
    <property type="evidence" value="ECO:0007669"/>
    <property type="project" value="TreeGrafter"/>
</dbReference>
<dbReference type="InterPro" id="IPR016527">
    <property type="entry name" value="ORC4"/>
</dbReference>
<evidence type="ECO:0000256" key="6">
    <source>
        <dbReference type="ARBA" id="ARBA00023242"/>
    </source>
</evidence>
<accession>A0AAN6FTH3</accession>
<proteinExistence type="inferred from homology"/>